<accession>A0A8S1NG17</accession>
<sequence>MSSDLDLEIQSNFVALYENYERLSTLDIKTKADIEKATKSPPSQIIQSDIPLDQEIGSALRIKQRDIKTVQKESRFCRQRVASINKNTSQLNISKESIERKGILKNRDSFHSSSSDEKITPKHVKFSSESSKFVHMVLK</sequence>
<name>A0A8S1NG17_PARPR</name>
<reference evidence="1" key="1">
    <citation type="submission" date="2021-01" db="EMBL/GenBank/DDBJ databases">
        <authorList>
            <consortium name="Genoscope - CEA"/>
            <person name="William W."/>
        </authorList>
    </citation>
    <scope>NUCLEOTIDE SEQUENCE</scope>
</reference>
<dbReference type="Proteomes" id="UP000688137">
    <property type="component" value="Unassembled WGS sequence"/>
</dbReference>
<organism evidence="1 2">
    <name type="scientific">Paramecium primaurelia</name>
    <dbReference type="NCBI Taxonomy" id="5886"/>
    <lineage>
        <taxon>Eukaryota</taxon>
        <taxon>Sar</taxon>
        <taxon>Alveolata</taxon>
        <taxon>Ciliophora</taxon>
        <taxon>Intramacronucleata</taxon>
        <taxon>Oligohymenophorea</taxon>
        <taxon>Peniculida</taxon>
        <taxon>Parameciidae</taxon>
        <taxon>Paramecium</taxon>
    </lineage>
</organism>
<proteinExistence type="predicted"/>
<gene>
    <name evidence="1" type="ORF">PPRIM_AZ9-3.1.T0870086</name>
</gene>
<dbReference type="AlphaFoldDB" id="A0A8S1NG17"/>
<evidence type="ECO:0000313" key="2">
    <source>
        <dbReference type="Proteomes" id="UP000688137"/>
    </source>
</evidence>
<protein>
    <submittedName>
        <fullName evidence="1">Uncharacterized protein</fullName>
    </submittedName>
</protein>
<dbReference type="EMBL" id="CAJJDM010000090">
    <property type="protein sequence ID" value="CAD8091012.1"/>
    <property type="molecule type" value="Genomic_DNA"/>
</dbReference>
<keyword evidence="2" id="KW-1185">Reference proteome</keyword>
<evidence type="ECO:0000313" key="1">
    <source>
        <dbReference type="EMBL" id="CAD8091012.1"/>
    </source>
</evidence>
<dbReference type="OMA" id="KNRDSFH"/>
<comment type="caution">
    <text evidence="1">The sequence shown here is derived from an EMBL/GenBank/DDBJ whole genome shotgun (WGS) entry which is preliminary data.</text>
</comment>